<dbReference type="AlphaFoldDB" id="A0A5M8PU14"/>
<evidence type="ECO:0000313" key="4">
    <source>
        <dbReference type="Proteomes" id="UP000324767"/>
    </source>
</evidence>
<dbReference type="InterPro" id="IPR021840">
    <property type="entry name" value="DUF3433"/>
</dbReference>
<dbReference type="PANTHER" id="PTHR37544">
    <property type="entry name" value="SPRAY-RELATED"/>
    <property type="match status" value="1"/>
</dbReference>
<gene>
    <name evidence="3" type="ORF">FRX48_03503</name>
</gene>
<keyword evidence="2" id="KW-0812">Transmembrane</keyword>
<proteinExistence type="predicted"/>
<feature type="region of interest" description="Disordered" evidence="1">
    <location>
        <begin position="43"/>
        <end position="65"/>
    </location>
</feature>
<dbReference type="Pfam" id="PF11915">
    <property type="entry name" value="DUF3433"/>
    <property type="match status" value="1"/>
</dbReference>
<feature type="transmembrane region" description="Helical" evidence="2">
    <location>
        <begin position="121"/>
        <end position="139"/>
    </location>
</feature>
<dbReference type="EMBL" id="VXIT01000005">
    <property type="protein sequence ID" value="KAA6412512.1"/>
    <property type="molecule type" value="Genomic_DNA"/>
</dbReference>
<feature type="transmembrane region" description="Helical" evidence="2">
    <location>
        <begin position="187"/>
        <end position="208"/>
    </location>
</feature>
<evidence type="ECO:0000256" key="2">
    <source>
        <dbReference type="SAM" id="Phobius"/>
    </source>
</evidence>
<dbReference type="OrthoDB" id="5332281at2759"/>
<name>A0A5M8PU14_9LECA</name>
<evidence type="ECO:0000256" key="1">
    <source>
        <dbReference type="SAM" id="MobiDB-lite"/>
    </source>
</evidence>
<dbReference type="Proteomes" id="UP000324767">
    <property type="component" value="Unassembled WGS sequence"/>
</dbReference>
<comment type="caution">
    <text evidence="3">The sequence shown here is derived from an EMBL/GenBank/DDBJ whole genome shotgun (WGS) entry which is preliminary data.</text>
</comment>
<protein>
    <submittedName>
        <fullName evidence="3">Uncharacterized protein</fullName>
    </submittedName>
</protein>
<sequence>MESHNASSIDIARLSFDRHSSEAILGAENDNVVHKIIPKVDQGELPSDHDQQPSNSSDADENASPRSHTVQMWNPVWLGKITLISFTILFAIMFVAVILLYHLPELHHGLSTQIPRNHYSWTYGPTAILFLVIVTALWNQVDHACKLLTPWQEMRQGPAVASKTLVLDYISPLIPSVLRVAFKNGHWAVVASSIGFVLLKLTASAPVFPM</sequence>
<keyword evidence="2" id="KW-0472">Membrane</keyword>
<accession>A0A5M8PU14</accession>
<feature type="transmembrane region" description="Helical" evidence="2">
    <location>
        <begin position="81"/>
        <end position="101"/>
    </location>
</feature>
<reference evidence="3 4" key="1">
    <citation type="submission" date="2019-09" db="EMBL/GenBank/DDBJ databases">
        <title>The hologenome of the rock-dwelling lichen Lasallia pustulata.</title>
        <authorList>
            <person name="Greshake Tzovaras B."/>
            <person name="Segers F."/>
            <person name="Bicker A."/>
            <person name="Dal Grande F."/>
            <person name="Otte J."/>
            <person name="Hankeln T."/>
            <person name="Schmitt I."/>
            <person name="Ebersberger I."/>
        </authorList>
    </citation>
    <scope>NUCLEOTIDE SEQUENCE [LARGE SCALE GENOMIC DNA]</scope>
    <source>
        <strain evidence="3">A1-1</strain>
    </source>
</reference>
<keyword evidence="2" id="KW-1133">Transmembrane helix</keyword>
<organism evidence="3 4">
    <name type="scientific">Lasallia pustulata</name>
    <dbReference type="NCBI Taxonomy" id="136370"/>
    <lineage>
        <taxon>Eukaryota</taxon>
        <taxon>Fungi</taxon>
        <taxon>Dikarya</taxon>
        <taxon>Ascomycota</taxon>
        <taxon>Pezizomycotina</taxon>
        <taxon>Lecanoromycetes</taxon>
        <taxon>OSLEUM clade</taxon>
        <taxon>Umbilicariomycetidae</taxon>
        <taxon>Umbilicariales</taxon>
        <taxon>Umbilicariaceae</taxon>
        <taxon>Lasallia</taxon>
    </lineage>
</organism>
<evidence type="ECO:0000313" key="3">
    <source>
        <dbReference type="EMBL" id="KAA6412512.1"/>
    </source>
</evidence>